<dbReference type="InterPro" id="IPR008023">
    <property type="entry name" value="DUF748"/>
</dbReference>
<evidence type="ECO:0008006" key="4">
    <source>
        <dbReference type="Google" id="ProtNLM"/>
    </source>
</evidence>
<feature type="coiled-coil region" evidence="1">
    <location>
        <begin position="217"/>
        <end position="257"/>
    </location>
</feature>
<keyword evidence="3" id="KW-1185">Reference proteome</keyword>
<evidence type="ECO:0000256" key="1">
    <source>
        <dbReference type="SAM" id="Coils"/>
    </source>
</evidence>
<name>A0A918DJM2_9ALTE</name>
<dbReference type="EMBL" id="BMLS01000002">
    <property type="protein sequence ID" value="GGO68713.1"/>
    <property type="molecule type" value="Genomic_DNA"/>
</dbReference>
<evidence type="ECO:0000313" key="2">
    <source>
        <dbReference type="EMBL" id="GGO68713.1"/>
    </source>
</evidence>
<dbReference type="Proteomes" id="UP000606935">
    <property type="component" value="Unassembled WGS sequence"/>
</dbReference>
<protein>
    <recommendedName>
        <fullName evidence="4">AsmA domain-containing protein</fullName>
    </recommendedName>
</protein>
<organism evidence="2 3">
    <name type="scientific">Bowmanella pacifica</name>
    <dbReference type="NCBI Taxonomy" id="502051"/>
    <lineage>
        <taxon>Bacteria</taxon>
        <taxon>Pseudomonadati</taxon>
        <taxon>Pseudomonadota</taxon>
        <taxon>Gammaproteobacteria</taxon>
        <taxon>Alteromonadales</taxon>
        <taxon>Alteromonadaceae</taxon>
        <taxon>Bowmanella</taxon>
    </lineage>
</organism>
<accession>A0A918DJM2</accession>
<gene>
    <name evidence="2" type="ORF">GCM10010982_18270</name>
</gene>
<reference evidence="2" key="2">
    <citation type="submission" date="2020-09" db="EMBL/GenBank/DDBJ databases">
        <authorList>
            <person name="Sun Q."/>
            <person name="Zhou Y."/>
        </authorList>
    </citation>
    <scope>NUCLEOTIDE SEQUENCE</scope>
    <source>
        <strain evidence="2">CGMCC 1.7086</strain>
    </source>
</reference>
<dbReference type="AlphaFoldDB" id="A0A918DJM2"/>
<evidence type="ECO:0000313" key="3">
    <source>
        <dbReference type="Proteomes" id="UP000606935"/>
    </source>
</evidence>
<reference evidence="2" key="1">
    <citation type="journal article" date="2014" name="Int. J. Syst. Evol. Microbiol.">
        <title>Complete genome sequence of Corynebacterium casei LMG S-19264T (=DSM 44701T), isolated from a smear-ripened cheese.</title>
        <authorList>
            <consortium name="US DOE Joint Genome Institute (JGI-PGF)"/>
            <person name="Walter F."/>
            <person name="Albersmeier A."/>
            <person name="Kalinowski J."/>
            <person name="Ruckert C."/>
        </authorList>
    </citation>
    <scope>NUCLEOTIDE SEQUENCE</scope>
    <source>
        <strain evidence="2">CGMCC 1.7086</strain>
    </source>
</reference>
<proteinExistence type="predicted"/>
<dbReference type="Pfam" id="PF05359">
    <property type="entry name" value="DUF748"/>
    <property type="match status" value="1"/>
</dbReference>
<keyword evidence="1" id="KW-0175">Coiled coil</keyword>
<sequence length="262" mass="28642">MKKILVILLVLVAAFIGVVFYLVSGVDELIRSQMETQGSKALQTQVQVSKVELSFAEARMSIGGFNVQNPTGYSDDKAFSLGEVKLDLGTSTQEPYVVEEVLIDAPSVLYEVDASGKANLVVLKDNLQAMLPKGEDKPASEQSTGPAPLVAVQKVTVKDAKLRINFEAMDTGELKLDKKQYELTLPTFQSSPVGVPNGLPADQVGSAIMDSMLDNLIKQAKQRVKDIFEDKAKEKAKEKIDEEKKKLEEKAKDKLKGLLSNQ</sequence>
<comment type="caution">
    <text evidence="2">The sequence shown here is derived from an EMBL/GenBank/DDBJ whole genome shotgun (WGS) entry which is preliminary data.</text>
</comment>